<dbReference type="InterPro" id="IPR051533">
    <property type="entry name" value="WaaL-like"/>
</dbReference>
<dbReference type="PANTHER" id="PTHR37422:SF13">
    <property type="entry name" value="LIPOPOLYSACCHARIDE BIOSYNTHESIS PROTEIN PA4999-RELATED"/>
    <property type="match status" value="1"/>
</dbReference>
<keyword evidence="4 5" id="KW-0472">Membrane</keyword>
<protein>
    <recommendedName>
        <fullName evidence="6">O-antigen ligase-related domain-containing protein</fullName>
    </recommendedName>
</protein>
<dbReference type="Pfam" id="PF04932">
    <property type="entry name" value="Wzy_C"/>
    <property type="match status" value="1"/>
</dbReference>
<name>A0A554JDY3_9BACT</name>
<evidence type="ECO:0000256" key="5">
    <source>
        <dbReference type="SAM" id="Phobius"/>
    </source>
</evidence>
<dbReference type="EMBL" id="VMFD01000001">
    <property type="protein sequence ID" value="TSC66595.1"/>
    <property type="molecule type" value="Genomic_DNA"/>
</dbReference>
<evidence type="ECO:0000259" key="6">
    <source>
        <dbReference type="Pfam" id="PF04932"/>
    </source>
</evidence>
<reference evidence="7" key="1">
    <citation type="submission" date="2017-08" db="EMBL/GenBank/DDBJ databases">
        <title>Mechanisms for carbon and nitrogen cycling indicate functional differentiation within the Candidate Phyla Radiation.</title>
        <authorList>
            <person name="Danczak R.E."/>
            <person name="Johnston M.D."/>
            <person name="Kenah C."/>
            <person name="Slattery M."/>
            <person name="Wrighton K.C."/>
            <person name="Wilkins M.J."/>
        </authorList>
    </citation>
    <scope>NUCLEOTIDE SEQUENCE [LARGE SCALE GENOMIC DNA]</scope>
    <source>
        <strain evidence="7">Gr01-1014_85</strain>
    </source>
</reference>
<evidence type="ECO:0000313" key="7">
    <source>
        <dbReference type="EMBL" id="TSC66595.1"/>
    </source>
</evidence>
<feature type="non-terminal residue" evidence="7">
    <location>
        <position position="1"/>
    </location>
</feature>
<dbReference type="AlphaFoldDB" id="A0A554JDY3"/>
<feature type="domain" description="O-antigen ligase-related" evidence="6">
    <location>
        <begin position="2"/>
        <end position="55"/>
    </location>
</feature>
<dbReference type="InterPro" id="IPR007016">
    <property type="entry name" value="O-antigen_ligase-rel_domated"/>
</dbReference>
<comment type="caution">
    <text evidence="7">The sequence shown here is derived from an EMBL/GenBank/DDBJ whole genome shotgun (WGS) entry which is preliminary data.</text>
</comment>
<dbReference type="Proteomes" id="UP000316253">
    <property type="component" value="Unassembled WGS sequence"/>
</dbReference>
<evidence type="ECO:0000256" key="4">
    <source>
        <dbReference type="ARBA" id="ARBA00023136"/>
    </source>
</evidence>
<sequence>YWLFGHGLGDYQRVFAAKTADRPNFVAYITPWAYSPHNLWLNLWVNFGLLGLIGFSWLLYRGLANGWRELATKPDRSLNLIVPAAAILLTITVQGLVESQLYKNDLAVLFAIALALTEIRGGNSA</sequence>
<evidence type="ECO:0000256" key="2">
    <source>
        <dbReference type="ARBA" id="ARBA00022692"/>
    </source>
</evidence>
<evidence type="ECO:0000256" key="3">
    <source>
        <dbReference type="ARBA" id="ARBA00022989"/>
    </source>
</evidence>
<feature type="transmembrane region" description="Helical" evidence="5">
    <location>
        <begin position="80"/>
        <end position="97"/>
    </location>
</feature>
<accession>A0A554JDY3</accession>
<organism evidence="7">
    <name type="scientific">Candidatus Berkelbacteria bacterium Gr01-1014_85</name>
    <dbReference type="NCBI Taxonomy" id="2017150"/>
    <lineage>
        <taxon>Bacteria</taxon>
        <taxon>Candidatus Berkelbacteria</taxon>
    </lineage>
</organism>
<proteinExistence type="predicted"/>
<feature type="transmembrane region" description="Helical" evidence="5">
    <location>
        <begin position="39"/>
        <end position="60"/>
    </location>
</feature>
<keyword evidence="2 5" id="KW-0812">Transmembrane</keyword>
<gene>
    <name evidence="7" type="ORF">CEO22_1</name>
</gene>
<comment type="subcellular location">
    <subcellularLocation>
        <location evidence="1">Membrane</location>
        <topology evidence="1">Multi-pass membrane protein</topology>
    </subcellularLocation>
</comment>
<dbReference type="GO" id="GO:0016020">
    <property type="term" value="C:membrane"/>
    <property type="evidence" value="ECO:0007669"/>
    <property type="project" value="UniProtKB-SubCell"/>
</dbReference>
<evidence type="ECO:0000256" key="1">
    <source>
        <dbReference type="ARBA" id="ARBA00004141"/>
    </source>
</evidence>
<keyword evidence="3 5" id="KW-1133">Transmembrane helix</keyword>
<dbReference type="PANTHER" id="PTHR37422">
    <property type="entry name" value="TEICHURONIC ACID BIOSYNTHESIS PROTEIN TUAE"/>
    <property type="match status" value="1"/>
</dbReference>